<dbReference type="Pfam" id="PF06082">
    <property type="entry name" value="YjbH"/>
    <property type="match status" value="2"/>
</dbReference>
<evidence type="ECO:0000313" key="2">
    <source>
        <dbReference type="Proteomes" id="UP000005540"/>
    </source>
</evidence>
<comment type="caution">
    <text evidence="1">The sequence shown here is derived from an EMBL/GenBank/DDBJ whole genome shotgun (WGS) entry which is preliminary data.</text>
</comment>
<keyword evidence="2" id="KW-1185">Reference proteome</keyword>
<dbReference type="OrthoDB" id="13715at2"/>
<dbReference type="AlphaFoldDB" id="C4FKG2"/>
<protein>
    <submittedName>
        <fullName evidence="1">Putative WbfB protein</fullName>
    </submittedName>
</protein>
<name>C4FKG2_9AQUI</name>
<evidence type="ECO:0000313" key="1">
    <source>
        <dbReference type="EMBL" id="EEP60438.1"/>
    </source>
</evidence>
<dbReference type="InterPro" id="IPR010344">
    <property type="entry name" value="YbjH"/>
</dbReference>
<gene>
    <name evidence="1" type="ORF">SULYE_1062</name>
</gene>
<proteinExistence type="predicted"/>
<accession>C4FKG2</accession>
<sequence length="659" mass="75372">MKKHTIVAGIGLFTLVYQSLAVENFPITTDFGRTGLISIPSAYTIQDGNLLFGFSRTYPYTRGFLGFGFIPRFEGGIVITQIDNISFKNDPVWKNYGKYKDKAFFAKFQLIPETETLPALAIGYDDFHGTKLFETKYITATKFVDFVIPQNITIGYGSGKLDGVFGGTEILLHPKVSFLAEYAPYKTEKMIGFRQKKLKNSEKVNYGINYHPYKWLSVSGYVERQDLGFTISLNAPLGGGLPKIPKHFILSEEDVKEIKEGKQESFYAKALERLDLKYAEVWQDGDVLNIEYSNKGYLFESIALKKALDVLRVTYFPGVKTVRIIIKENNVPITSIEIPGYVVNAYLNKKVELDYLLQKTKSTIAPDYKPKYSFIFDKPELSGNVKIRTFLNDPSGAFKYQLSYDIGIKENLLNNFSLTSTLSIPIINNISTINQPLMNPPVRSDVADYLKQKKPRLYNLSFNYLENIGKILPRTFATVSAGYNEMMFAGVGGDILHFVGDGRLAFGVGGDYVYKRDPESIFKLKNDRFHDYYLNFYYSFKEPEIKVNIKMARFLAGDEGVRFQVSRVVKGFEIGFWWTKSNTNKPQFYGDNRGYSDKGIFITIPFRVFFTKDTYQTASYSLSPWTRDVGQLSYRPIDLYNTVRPKLPFYLLDTYDEKE</sequence>
<dbReference type="RefSeq" id="WP_007547125.1">
    <property type="nucleotide sequence ID" value="NZ_ABZS01000096.1"/>
</dbReference>
<organism evidence="1 2">
    <name type="scientific">Sulfurihydrogenibium yellowstonense SS-5</name>
    <dbReference type="NCBI Taxonomy" id="432331"/>
    <lineage>
        <taxon>Bacteria</taxon>
        <taxon>Pseudomonadati</taxon>
        <taxon>Aquificota</taxon>
        <taxon>Aquificia</taxon>
        <taxon>Aquificales</taxon>
        <taxon>Hydrogenothermaceae</taxon>
        <taxon>Sulfurihydrogenibium</taxon>
    </lineage>
</organism>
<reference evidence="1 2" key="1">
    <citation type="submission" date="2009-04" db="EMBL/GenBank/DDBJ databases">
        <authorList>
            <person name="Reysenbach A.-L."/>
            <person name="Heidelberg J.F."/>
            <person name="Nelson W.C."/>
        </authorList>
    </citation>
    <scope>NUCLEOTIDE SEQUENCE [LARGE SCALE GENOMIC DNA]</scope>
    <source>
        <strain evidence="1 2">SS-5</strain>
    </source>
</reference>
<dbReference type="EMBL" id="ABZS01000096">
    <property type="protein sequence ID" value="EEP60438.1"/>
    <property type="molecule type" value="Genomic_DNA"/>
</dbReference>
<dbReference type="Proteomes" id="UP000005540">
    <property type="component" value="Unassembled WGS sequence"/>
</dbReference>